<dbReference type="SUPFAM" id="SSF50475">
    <property type="entry name" value="FMN-binding split barrel"/>
    <property type="match status" value="1"/>
</dbReference>
<name>A0AA45L5V5_9PSEU</name>
<dbReference type="InterPro" id="IPR012349">
    <property type="entry name" value="Split_barrel_FMN-bd"/>
</dbReference>
<organism evidence="1 2">
    <name type="scientific">Actinosynnema pretiosum subsp. pretiosum</name>
    <dbReference type="NCBI Taxonomy" id="103721"/>
    <lineage>
        <taxon>Bacteria</taxon>
        <taxon>Bacillati</taxon>
        <taxon>Actinomycetota</taxon>
        <taxon>Actinomycetes</taxon>
        <taxon>Pseudonocardiales</taxon>
        <taxon>Pseudonocardiaceae</taxon>
        <taxon>Actinosynnema</taxon>
    </lineage>
</organism>
<sequence>MFVPDRYRAPRPDWVMELVRAHPLALLVTSGADGLHATHVPVVVDEEAGELVLLGHLNRRNPHCGALPGAGESLLVFSGPNSYVSPSWYATTHPAAPTWNFASVHVCGTLRLLDEDATRRVVRVTAQTFEARFGAGWDAHASFTYFDQLLPEVAGFALDVREVRDMFKLSQEKPADVRSVVAAALAAKRGGGPDVAELMLRLDRGTT</sequence>
<dbReference type="AlphaFoldDB" id="A0AA45L5V5"/>
<protein>
    <submittedName>
        <fullName evidence="1">FMN-binding negative transcriptional regulator</fullName>
    </submittedName>
</protein>
<evidence type="ECO:0000313" key="1">
    <source>
        <dbReference type="EMBL" id="QUF04079.1"/>
    </source>
</evidence>
<dbReference type="Gene3D" id="2.30.110.10">
    <property type="entry name" value="Electron Transport, Fmn-binding Protein, Chain A"/>
    <property type="match status" value="1"/>
</dbReference>
<dbReference type="InterPro" id="IPR007396">
    <property type="entry name" value="TR_PAI2-type"/>
</dbReference>
<reference evidence="1" key="1">
    <citation type="submission" date="2021-04" db="EMBL/GenBank/DDBJ databases">
        <title>Genomic sequence of Actinosynnema pretiosum subsp. pretiosum ATCC 31280 (C-14919).</title>
        <authorList>
            <person name="Bai L."/>
            <person name="Wang X."/>
            <person name="Xiao Y."/>
        </authorList>
    </citation>
    <scope>NUCLEOTIDE SEQUENCE</scope>
    <source>
        <strain evidence="1">ATCC 31280</strain>
    </source>
</reference>
<dbReference type="EMBL" id="CP073249">
    <property type="protein sequence ID" value="QUF04079.1"/>
    <property type="molecule type" value="Genomic_DNA"/>
</dbReference>
<dbReference type="PANTHER" id="PTHR35802:SF1">
    <property type="entry name" value="PROTEASE SYNTHASE AND SPORULATION PROTEIN PAI 2"/>
    <property type="match status" value="1"/>
</dbReference>
<evidence type="ECO:0000313" key="2">
    <source>
        <dbReference type="Proteomes" id="UP000677152"/>
    </source>
</evidence>
<dbReference type="PANTHER" id="PTHR35802">
    <property type="entry name" value="PROTEASE SYNTHASE AND SPORULATION PROTEIN PAI 2"/>
    <property type="match status" value="1"/>
</dbReference>
<accession>A0AA45L5V5</accession>
<dbReference type="Pfam" id="PF04299">
    <property type="entry name" value="FMN_bind_2"/>
    <property type="match status" value="1"/>
</dbReference>
<dbReference type="PIRSF" id="PIRSF010372">
    <property type="entry name" value="PaiB"/>
    <property type="match status" value="1"/>
</dbReference>
<dbReference type="Proteomes" id="UP000677152">
    <property type="component" value="Chromosome"/>
</dbReference>
<gene>
    <name evidence="1" type="ORF">KCV87_32850</name>
</gene>
<proteinExistence type="predicted"/>